<sequence length="30" mass="3526">MINLLRNAAKVLFTKIMTELMKHLTGKSWH</sequence>
<name>A0A0E9SKR3_ANGAN</name>
<evidence type="ECO:0000313" key="1">
    <source>
        <dbReference type="EMBL" id="JAH41901.1"/>
    </source>
</evidence>
<dbReference type="AlphaFoldDB" id="A0A0E9SKR3"/>
<reference evidence="1" key="1">
    <citation type="submission" date="2014-11" db="EMBL/GenBank/DDBJ databases">
        <authorList>
            <person name="Amaro Gonzalez C."/>
        </authorList>
    </citation>
    <scope>NUCLEOTIDE SEQUENCE</scope>
</reference>
<protein>
    <submittedName>
        <fullName evidence="1">Uncharacterized protein</fullName>
    </submittedName>
</protein>
<reference evidence="1" key="2">
    <citation type="journal article" date="2015" name="Fish Shellfish Immunol.">
        <title>Early steps in the European eel (Anguilla anguilla)-Vibrio vulnificus interaction in the gills: Role of the RtxA13 toxin.</title>
        <authorList>
            <person name="Callol A."/>
            <person name="Pajuelo D."/>
            <person name="Ebbesson L."/>
            <person name="Teles M."/>
            <person name="MacKenzie S."/>
            <person name="Amaro C."/>
        </authorList>
    </citation>
    <scope>NUCLEOTIDE SEQUENCE</scope>
</reference>
<organism evidence="1">
    <name type="scientific">Anguilla anguilla</name>
    <name type="common">European freshwater eel</name>
    <name type="synonym">Muraena anguilla</name>
    <dbReference type="NCBI Taxonomy" id="7936"/>
    <lineage>
        <taxon>Eukaryota</taxon>
        <taxon>Metazoa</taxon>
        <taxon>Chordata</taxon>
        <taxon>Craniata</taxon>
        <taxon>Vertebrata</taxon>
        <taxon>Euteleostomi</taxon>
        <taxon>Actinopterygii</taxon>
        <taxon>Neopterygii</taxon>
        <taxon>Teleostei</taxon>
        <taxon>Anguilliformes</taxon>
        <taxon>Anguillidae</taxon>
        <taxon>Anguilla</taxon>
    </lineage>
</organism>
<proteinExistence type="predicted"/>
<accession>A0A0E9SKR3</accession>
<dbReference type="EMBL" id="GBXM01066676">
    <property type="protein sequence ID" value="JAH41901.1"/>
    <property type="molecule type" value="Transcribed_RNA"/>
</dbReference>